<dbReference type="EMBL" id="CAKJTJ010000007">
    <property type="protein sequence ID" value="CAG9620915.1"/>
    <property type="molecule type" value="Genomic_DNA"/>
</dbReference>
<dbReference type="Pfam" id="PF02518">
    <property type="entry name" value="HATPase_c"/>
    <property type="match status" value="1"/>
</dbReference>
<gene>
    <name evidence="17" type="primary">sasA_7</name>
    <name evidence="17" type="ORF">BACCIP111883_01687</name>
</gene>
<dbReference type="EC" id="2.7.13.3" evidence="3"/>
<dbReference type="PROSITE" id="PS50109">
    <property type="entry name" value="HIS_KIN"/>
    <property type="match status" value="1"/>
</dbReference>
<evidence type="ECO:0000256" key="2">
    <source>
        <dbReference type="ARBA" id="ARBA00004651"/>
    </source>
</evidence>
<evidence type="ECO:0000256" key="14">
    <source>
        <dbReference type="SAM" id="Phobius"/>
    </source>
</evidence>
<dbReference type="CDD" id="cd06225">
    <property type="entry name" value="HAMP"/>
    <property type="match status" value="1"/>
</dbReference>
<dbReference type="SUPFAM" id="SSF158472">
    <property type="entry name" value="HAMP domain-like"/>
    <property type="match status" value="1"/>
</dbReference>
<dbReference type="SMART" id="SM00387">
    <property type="entry name" value="HATPase_c"/>
    <property type="match status" value="1"/>
</dbReference>
<keyword evidence="10" id="KW-0067">ATP-binding</keyword>
<evidence type="ECO:0000256" key="12">
    <source>
        <dbReference type="ARBA" id="ARBA00023012"/>
    </source>
</evidence>
<keyword evidence="11 14" id="KW-1133">Transmembrane helix</keyword>
<dbReference type="InterPro" id="IPR050398">
    <property type="entry name" value="HssS/ArlS-like"/>
</dbReference>
<dbReference type="InterPro" id="IPR003661">
    <property type="entry name" value="HisK_dim/P_dom"/>
</dbReference>
<dbReference type="Gene3D" id="1.10.287.130">
    <property type="match status" value="1"/>
</dbReference>
<evidence type="ECO:0000256" key="5">
    <source>
        <dbReference type="ARBA" id="ARBA00022553"/>
    </source>
</evidence>
<dbReference type="InterPro" id="IPR036097">
    <property type="entry name" value="HisK_dim/P_sf"/>
</dbReference>
<protein>
    <recommendedName>
        <fullName evidence="3">histidine kinase</fullName>
        <ecNumber evidence="3">2.7.13.3</ecNumber>
    </recommendedName>
</protein>
<dbReference type="PROSITE" id="PS50885">
    <property type="entry name" value="HAMP"/>
    <property type="match status" value="1"/>
</dbReference>
<keyword evidence="18" id="KW-1185">Reference proteome</keyword>
<dbReference type="PRINTS" id="PR00344">
    <property type="entry name" value="BCTRLSENSOR"/>
</dbReference>
<keyword evidence="6 17" id="KW-0808">Transferase</keyword>
<feature type="transmembrane region" description="Helical" evidence="14">
    <location>
        <begin position="89"/>
        <end position="108"/>
    </location>
</feature>
<dbReference type="Gene3D" id="6.10.340.10">
    <property type="match status" value="1"/>
</dbReference>
<dbReference type="Gene3D" id="3.30.565.10">
    <property type="entry name" value="Histidine kinase-like ATPase, C-terminal domain"/>
    <property type="match status" value="1"/>
</dbReference>
<evidence type="ECO:0000313" key="18">
    <source>
        <dbReference type="Proteomes" id="UP000789833"/>
    </source>
</evidence>
<feature type="domain" description="Histidine kinase" evidence="15">
    <location>
        <begin position="170"/>
        <end position="378"/>
    </location>
</feature>
<evidence type="ECO:0000313" key="17">
    <source>
        <dbReference type="EMBL" id="CAG9620915.1"/>
    </source>
</evidence>
<keyword evidence="4" id="KW-1003">Cell membrane</keyword>
<proteinExistence type="predicted"/>
<evidence type="ECO:0000256" key="6">
    <source>
        <dbReference type="ARBA" id="ARBA00022679"/>
    </source>
</evidence>
<evidence type="ECO:0000256" key="13">
    <source>
        <dbReference type="ARBA" id="ARBA00023136"/>
    </source>
</evidence>
<dbReference type="SUPFAM" id="SSF47384">
    <property type="entry name" value="Homodimeric domain of signal transducing histidine kinase"/>
    <property type="match status" value="1"/>
</dbReference>
<dbReference type="Pfam" id="PF00672">
    <property type="entry name" value="HAMP"/>
    <property type="match status" value="1"/>
</dbReference>
<keyword evidence="12" id="KW-0902">Two-component regulatory system</keyword>
<evidence type="ECO:0000259" key="16">
    <source>
        <dbReference type="PROSITE" id="PS50885"/>
    </source>
</evidence>
<name>A0ABM8YLT6_9BACI</name>
<feature type="domain" description="HAMP" evidence="16">
    <location>
        <begin position="109"/>
        <end position="162"/>
    </location>
</feature>
<dbReference type="GO" id="GO:0016740">
    <property type="term" value="F:transferase activity"/>
    <property type="evidence" value="ECO:0007669"/>
    <property type="project" value="UniProtKB-KW"/>
</dbReference>
<dbReference type="SUPFAM" id="SSF55874">
    <property type="entry name" value="ATPase domain of HSP90 chaperone/DNA topoisomerase II/histidine kinase"/>
    <property type="match status" value="1"/>
</dbReference>
<evidence type="ECO:0000259" key="15">
    <source>
        <dbReference type="PROSITE" id="PS50109"/>
    </source>
</evidence>
<evidence type="ECO:0000256" key="4">
    <source>
        <dbReference type="ARBA" id="ARBA00022475"/>
    </source>
</evidence>
<dbReference type="SMART" id="SM00388">
    <property type="entry name" value="HisKA"/>
    <property type="match status" value="1"/>
</dbReference>
<dbReference type="PANTHER" id="PTHR45528:SF1">
    <property type="entry name" value="SENSOR HISTIDINE KINASE CPXA"/>
    <property type="match status" value="1"/>
</dbReference>
<keyword evidence="7 14" id="KW-0812">Transmembrane</keyword>
<comment type="catalytic activity">
    <reaction evidence="1">
        <text>ATP + protein L-histidine = ADP + protein N-phospho-L-histidine.</text>
        <dbReference type="EC" id="2.7.13.3"/>
    </reaction>
</comment>
<dbReference type="CDD" id="cd00075">
    <property type="entry name" value="HATPase"/>
    <property type="match status" value="1"/>
</dbReference>
<sequence>MKFTNRVSLRMRITLLAGAILLLCSLILTMTASYNARTQFINIELANPQQAKEPYRAIEESRLPTVGIAPNTTLSPAVTQAKDNFDTTIIIILVIVSVLGMGLVYIVAGRSLDPIHELSKAISTITEHELKKRIPHVGRKDEVGVLAHSFNIMLDRLEKSFLKQKRFSANVAHELKTPLAIIHAGTQVLHMEKNPSKSEYEETLAITEKNVKRLMAVVDDLMNLYDEKEGFETTSICLKDMFETICSELHPHFEEKQIVTELHCELHNVKGYEALLYRAFFNLIENAAKYNKIGGKIHIKAMEINGVGQISISDTGNGIYSDELLQIFEPFYRVNKSRSRKTGGVGLGLSIVKTIIEKHGWKITVDSTFGQGSVFTISGIEGQINSKRSSII</sequence>
<evidence type="ECO:0000256" key="11">
    <source>
        <dbReference type="ARBA" id="ARBA00022989"/>
    </source>
</evidence>
<evidence type="ECO:0000256" key="3">
    <source>
        <dbReference type="ARBA" id="ARBA00012438"/>
    </source>
</evidence>
<comment type="subcellular location">
    <subcellularLocation>
        <location evidence="2">Cell membrane</location>
        <topology evidence="2">Multi-pass membrane protein</topology>
    </subcellularLocation>
</comment>
<dbReference type="CDD" id="cd00082">
    <property type="entry name" value="HisKA"/>
    <property type="match status" value="1"/>
</dbReference>
<dbReference type="PANTHER" id="PTHR45528">
    <property type="entry name" value="SENSOR HISTIDINE KINASE CPXA"/>
    <property type="match status" value="1"/>
</dbReference>
<reference evidence="17 18" key="1">
    <citation type="submission" date="2021-10" db="EMBL/GenBank/DDBJ databases">
        <authorList>
            <person name="Criscuolo A."/>
        </authorList>
    </citation>
    <scope>NUCLEOTIDE SEQUENCE [LARGE SCALE GENOMIC DNA]</scope>
    <source>
        <strain evidence="18">CIP 111883</strain>
    </source>
</reference>
<evidence type="ECO:0000256" key="10">
    <source>
        <dbReference type="ARBA" id="ARBA00022840"/>
    </source>
</evidence>
<evidence type="ECO:0000256" key="1">
    <source>
        <dbReference type="ARBA" id="ARBA00000085"/>
    </source>
</evidence>
<dbReference type="InterPro" id="IPR005467">
    <property type="entry name" value="His_kinase_dom"/>
</dbReference>
<dbReference type="Proteomes" id="UP000789833">
    <property type="component" value="Unassembled WGS sequence"/>
</dbReference>
<evidence type="ECO:0000256" key="7">
    <source>
        <dbReference type="ARBA" id="ARBA00022692"/>
    </source>
</evidence>
<keyword evidence="5" id="KW-0597">Phosphoprotein</keyword>
<dbReference type="InterPro" id="IPR004358">
    <property type="entry name" value="Sig_transdc_His_kin-like_C"/>
</dbReference>
<dbReference type="RefSeq" id="WP_230500826.1">
    <property type="nucleotide sequence ID" value="NZ_CAKJTJ010000007.1"/>
</dbReference>
<keyword evidence="8" id="KW-0547">Nucleotide-binding</keyword>
<keyword evidence="9" id="KW-0418">Kinase</keyword>
<keyword evidence="13 14" id="KW-0472">Membrane</keyword>
<comment type="caution">
    <text evidence="17">The sequence shown here is derived from an EMBL/GenBank/DDBJ whole genome shotgun (WGS) entry which is preliminary data.</text>
</comment>
<evidence type="ECO:0000256" key="9">
    <source>
        <dbReference type="ARBA" id="ARBA00022777"/>
    </source>
</evidence>
<dbReference type="Pfam" id="PF00512">
    <property type="entry name" value="HisKA"/>
    <property type="match status" value="1"/>
</dbReference>
<dbReference type="InterPro" id="IPR003594">
    <property type="entry name" value="HATPase_dom"/>
</dbReference>
<accession>A0ABM8YLT6</accession>
<organism evidence="17 18">
    <name type="scientific">Sutcliffiella rhizosphaerae</name>
    <dbReference type="NCBI Taxonomy" id="2880967"/>
    <lineage>
        <taxon>Bacteria</taxon>
        <taxon>Bacillati</taxon>
        <taxon>Bacillota</taxon>
        <taxon>Bacilli</taxon>
        <taxon>Bacillales</taxon>
        <taxon>Bacillaceae</taxon>
        <taxon>Sutcliffiella</taxon>
    </lineage>
</organism>
<dbReference type="SMART" id="SM00304">
    <property type="entry name" value="HAMP"/>
    <property type="match status" value="1"/>
</dbReference>
<dbReference type="InterPro" id="IPR003660">
    <property type="entry name" value="HAMP_dom"/>
</dbReference>
<evidence type="ECO:0000256" key="8">
    <source>
        <dbReference type="ARBA" id="ARBA00022741"/>
    </source>
</evidence>
<dbReference type="InterPro" id="IPR036890">
    <property type="entry name" value="HATPase_C_sf"/>
</dbReference>